<dbReference type="PANTHER" id="PTHR30349">
    <property type="entry name" value="PHAGE INTEGRASE-RELATED"/>
    <property type="match status" value="1"/>
</dbReference>
<dbReference type="InParanoid" id="Q024R5"/>
<dbReference type="GO" id="GO:0007059">
    <property type="term" value="P:chromosome segregation"/>
    <property type="evidence" value="ECO:0007669"/>
    <property type="project" value="UniProtKB-KW"/>
</dbReference>
<dbReference type="OrthoDB" id="107900at2"/>
<feature type="domain" description="Core-binding (CB)" evidence="7">
    <location>
        <begin position="7"/>
        <end position="100"/>
    </location>
</feature>
<dbReference type="Gene3D" id="1.10.150.130">
    <property type="match status" value="1"/>
</dbReference>
<dbReference type="InterPro" id="IPR050090">
    <property type="entry name" value="Tyrosine_recombinase_XerCD"/>
</dbReference>
<dbReference type="InterPro" id="IPR044068">
    <property type="entry name" value="CB"/>
</dbReference>
<evidence type="ECO:0000259" key="7">
    <source>
        <dbReference type="PROSITE" id="PS51900"/>
    </source>
</evidence>
<dbReference type="InterPro" id="IPR010998">
    <property type="entry name" value="Integrase_recombinase_N"/>
</dbReference>
<evidence type="ECO:0000256" key="1">
    <source>
        <dbReference type="ARBA" id="ARBA00022829"/>
    </source>
</evidence>
<dbReference type="InterPro" id="IPR002104">
    <property type="entry name" value="Integrase_catalytic"/>
</dbReference>
<dbReference type="Gene3D" id="1.10.443.10">
    <property type="entry name" value="Intergrase catalytic core"/>
    <property type="match status" value="1"/>
</dbReference>
<dbReference type="GO" id="GO:0015074">
    <property type="term" value="P:DNA integration"/>
    <property type="evidence" value="ECO:0007669"/>
    <property type="project" value="UniProtKB-KW"/>
</dbReference>
<evidence type="ECO:0000256" key="2">
    <source>
        <dbReference type="ARBA" id="ARBA00022908"/>
    </source>
</evidence>
<dbReference type="GO" id="GO:0003677">
    <property type="term" value="F:DNA binding"/>
    <property type="evidence" value="ECO:0007669"/>
    <property type="project" value="UniProtKB-UniRule"/>
</dbReference>
<dbReference type="PROSITE" id="PS51900">
    <property type="entry name" value="CB"/>
    <property type="match status" value="1"/>
</dbReference>
<dbReference type="HOGENOM" id="CLU_027562_9_1_0"/>
<keyword evidence="4" id="KW-0233">DNA recombination</keyword>
<name>Q024R5_SOLUE</name>
<dbReference type="InterPro" id="IPR004107">
    <property type="entry name" value="Integrase_SAM-like_N"/>
</dbReference>
<proteinExistence type="predicted"/>
<accession>Q024R5</accession>
<evidence type="ECO:0000256" key="4">
    <source>
        <dbReference type="ARBA" id="ARBA00023172"/>
    </source>
</evidence>
<dbReference type="KEGG" id="sus:Acid_2522"/>
<feature type="domain" description="Tyr recombinase" evidence="6">
    <location>
        <begin position="124"/>
        <end position="309"/>
    </location>
</feature>
<dbReference type="SUPFAM" id="SSF56349">
    <property type="entry name" value="DNA breaking-rejoining enzymes"/>
    <property type="match status" value="1"/>
</dbReference>
<protein>
    <submittedName>
        <fullName evidence="8">Phage integrase family protein</fullName>
    </submittedName>
</protein>
<dbReference type="PANTHER" id="PTHR30349:SF81">
    <property type="entry name" value="TYROSINE RECOMBINASE XERC"/>
    <property type="match status" value="1"/>
</dbReference>
<dbReference type="Pfam" id="PF02899">
    <property type="entry name" value="Phage_int_SAM_1"/>
    <property type="match status" value="1"/>
</dbReference>
<dbReference type="Pfam" id="PF00589">
    <property type="entry name" value="Phage_integrase"/>
    <property type="match status" value="1"/>
</dbReference>
<evidence type="ECO:0000259" key="6">
    <source>
        <dbReference type="PROSITE" id="PS51898"/>
    </source>
</evidence>
<evidence type="ECO:0000256" key="5">
    <source>
        <dbReference type="PROSITE-ProRule" id="PRU01248"/>
    </source>
</evidence>
<dbReference type="eggNOG" id="COG4974">
    <property type="taxonomic scope" value="Bacteria"/>
</dbReference>
<dbReference type="InterPro" id="IPR011010">
    <property type="entry name" value="DNA_brk_join_enz"/>
</dbReference>
<gene>
    <name evidence="8" type="ordered locus">Acid_2522</name>
</gene>
<dbReference type="AlphaFoldDB" id="Q024R5"/>
<evidence type="ECO:0000313" key="8">
    <source>
        <dbReference type="EMBL" id="ABJ83511.1"/>
    </source>
</evidence>
<keyword evidence="1" id="KW-0159">Chromosome partition</keyword>
<reference evidence="8" key="1">
    <citation type="submission" date="2006-10" db="EMBL/GenBank/DDBJ databases">
        <title>Complete sequence of Solibacter usitatus Ellin6076.</title>
        <authorList>
            <consortium name="US DOE Joint Genome Institute"/>
            <person name="Copeland A."/>
            <person name="Lucas S."/>
            <person name="Lapidus A."/>
            <person name="Barry K."/>
            <person name="Detter J.C."/>
            <person name="Glavina del Rio T."/>
            <person name="Hammon N."/>
            <person name="Israni S."/>
            <person name="Dalin E."/>
            <person name="Tice H."/>
            <person name="Pitluck S."/>
            <person name="Thompson L.S."/>
            <person name="Brettin T."/>
            <person name="Bruce D."/>
            <person name="Han C."/>
            <person name="Tapia R."/>
            <person name="Gilna P."/>
            <person name="Schmutz J."/>
            <person name="Larimer F."/>
            <person name="Land M."/>
            <person name="Hauser L."/>
            <person name="Kyrpides N."/>
            <person name="Mikhailova N."/>
            <person name="Janssen P.H."/>
            <person name="Kuske C.R."/>
            <person name="Richardson P."/>
        </authorList>
    </citation>
    <scope>NUCLEOTIDE SEQUENCE</scope>
    <source>
        <strain evidence="8">Ellin6076</strain>
    </source>
</reference>
<dbReference type="GO" id="GO:0006310">
    <property type="term" value="P:DNA recombination"/>
    <property type="evidence" value="ECO:0007669"/>
    <property type="project" value="UniProtKB-KW"/>
</dbReference>
<dbReference type="EMBL" id="CP000473">
    <property type="protein sequence ID" value="ABJ83511.1"/>
    <property type="molecule type" value="Genomic_DNA"/>
</dbReference>
<keyword evidence="2" id="KW-0229">DNA integration</keyword>
<sequence length="336" mass="38748">MPKHDFPTLPKLLHSFFHEWLVEQRNASHRTILAYRDAWRLFLRFVAQRRNKPVAALSLEHLTGADVLAFLQYIEKERRASVNTRNCRLAALRSFFSFVVEHEPRVALQCAEVLRVPFKKATRRATRYLESVEVSAILSQPDRTTVGGQRDHALLSLLYNTGARIQEALDLRPQDVYFKSPAHVRLMGKGRKERISPIWPETANLVTALIRRQPRKPDEPIFVNRYRSPLTASGFRFRLRQYVEAAAKTVPTISRKRVTPHVFRHSTAVHLVAAGVDVTVIRSWLGHAQLDTTNHYAQANLETKRKALEQVDPKLRPAKPPRWKRDADLLAWLDSL</sequence>
<organism evidence="8">
    <name type="scientific">Solibacter usitatus (strain Ellin6076)</name>
    <dbReference type="NCBI Taxonomy" id="234267"/>
    <lineage>
        <taxon>Bacteria</taxon>
        <taxon>Pseudomonadati</taxon>
        <taxon>Acidobacteriota</taxon>
        <taxon>Terriglobia</taxon>
        <taxon>Bryobacterales</taxon>
        <taxon>Solibacteraceae</taxon>
        <taxon>Candidatus Solibacter</taxon>
    </lineage>
</organism>
<dbReference type="PROSITE" id="PS51898">
    <property type="entry name" value="TYR_RECOMBINASE"/>
    <property type="match status" value="1"/>
</dbReference>
<dbReference type="InterPro" id="IPR013762">
    <property type="entry name" value="Integrase-like_cat_sf"/>
</dbReference>
<evidence type="ECO:0000256" key="3">
    <source>
        <dbReference type="ARBA" id="ARBA00023125"/>
    </source>
</evidence>
<keyword evidence="3 5" id="KW-0238">DNA-binding</keyword>
<dbReference type="STRING" id="234267.Acid_2522"/>